<protein>
    <submittedName>
        <fullName evidence="7">Salicylate hydroxylase</fullName>
    </submittedName>
</protein>
<keyword evidence="5" id="KW-0503">Monooxygenase</keyword>
<dbReference type="Pfam" id="PF01494">
    <property type="entry name" value="FAD_binding_3"/>
    <property type="match status" value="1"/>
</dbReference>
<evidence type="ECO:0000256" key="3">
    <source>
        <dbReference type="ARBA" id="ARBA00022827"/>
    </source>
</evidence>
<keyword evidence="8" id="KW-1185">Reference proteome</keyword>
<dbReference type="Proteomes" id="UP000676967">
    <property type="component" value="Chromosome"/>
</dbReference>
<keyword evidence="3" id="KW-0274">FAD</keyword>
<keyword evidence="2" id="KW-0285">Flavoprotein</keyword>
<dbReference type="PANTHER" id="PTHR13789:SF318">
    <property type="entry name" value="GERANYLGERANYL DIPHOSPHATE REDUCTASE"/>
    <property type="match status" value="1"/>
</dbReference>
<comment type="cofactor">
    <cofactor evidence="1">
        <name>FAD</name>
        <dbReference type="ChEBI" id="CHEBI:57692"/>
    </cofactor>
</comment>
<dbReference type="InterPro" id="IPR002938">
    <property type="entry name" value="FAD-bd"/>
</dbReference>
<dbReference type="InterPro" id="IPR036188">
    <property type="entry name" value="FAD/NAD-bd_sf"/>
</dbReference>
<dbReference type="SUPFAM" id="SSF51905">
    <property type="entry name" value="FAD/NAD(P)-binding domain"/>
    <property type="match status" value="1"/>
</dbReference>
<name>A0ABN6CPB1_9ACTN</name>
<dbReference type="EMBL" id="AP023356">
    <property type="protein sequence ID" value="BCJ45969.1"/>
    <property type="molecule type" value="Genomic_DNA"/>
</dbReference>
<evidence type="ECO:0000259" key="6">
    <source>
        <dbReference type="Pfam" id="PF01494"/>
    </source>
</evidence>
<keyword evidence="4" id="KW-0560">Oxidoreductase</keyword>
<dbReference type="Gene3D" id="3.50.50.60">
    <property type="entry name" value="FAD/NAD(P)-binding domain"/>
    <property type="match status" value="1"/>
</dbReference>
<proteinExistence type="predicted"/>
<gene>
    <name evidence="7" type="ORF">Aiant_66260</name>
</gene>
<accession>A0ABN6CPB1</accession>
<dbReference type="InterPro" id="IPR050493">
    <property type="entry name" value="FAD-dep_Monooxygenase_BioMet"/>
</dbReference>
<feature type="domain" description="FAD-binding" evidence="6">
    <location>
        <begin position="5"/>
        <end position="337"/>
    </location>
</feature>
<dbReference type="SUPFAM" id="SSF54373">
    <property type="entry name" value="FAD-linked reductases, C-terminal domain"/>
    <property type="match status" value="1"/>
</dbReference>
<organism evidence="7 8">
    <name type="scientific">Actinoplanes ianthinogenes</name>
    <dbReference type="NCBI Taxonomy" id="122358"/>
    <lineage>
        <taxon>Bacteria</taxon>
        <taxon>Bacillati</taxon>
        <taxon>Actinomycetota</taxon>
        <taxon>Actinomycetes</taxon>
        <taxon>Micromonosporales</taxon>
        <taxon>Micromonosporaceae</taxon>
        <taxon>Actinoplanes</taxon>
    </lineage>
</organism>
<evidence type="ECO:0000313" key="7">
    <source>
        <dbReference type="EMBL" id="BCJ45969.1"/>
    </source>
</evidence>
<dbReference type="PRINTS" id="PR00420">
    <property type="entry name" value="RNGMNOXGNASE"/>
</dbReference>
<sequence length="387" mass="41727">MTSMTRVAVVGSGIGGLTAAIALRARGHEVDVYDQAGELSEIGAGVSLGGNGMRVLDALGLGKAVREASSNLHRIQFHHWRTGEIFHEHPMGDWYEQRFGGPFLGIHRADFHQVLLTAFDGEPHLGRRCVAVHESATGAGLEFADGSGAEADVVVGADGLRSTVRHHVNDTDEAVFAAMSCFRGLVPVDRVPGGDTFGLTFFLGPGRHLVAYPVRGGELINFVAYVPDPEWTLESWSARCEPAEAVAAFAGWSPTVTALLAGAEETGRWALYDREPLRRWSTERVTLLGDAAHPMLPHAGQGTNQAIEDAAALAHFLGQPDGLHRYEQARKARTRQIQLGSRTNATCFQVPDGPPAEERNARLAGLPQMVGWIHEYDVYANLTGNDS</sequence>
<evidence type="ECO:0000256" key="4">
    <source>
        <dbReference type="ARBA" id="ARBA00023002"/>
    </source>
</evidence>
<dbReference type="PANTHER" id="PTHR13789">
    <property type="entry name" value="MONOOXYGENASE"/>
    <property type="match status" value="1"/>
</dbReference>
<reference evidence="7 8" key="1">
    <citation type="submission" date="2020-08" db="EMBL/GenBank/DDBJ databases">
        <title>Whole genome shotgun sequence of Actinoplanes ianthinogenes NBRC 13996.</title>
        <authorList>
            <person name="Komaki H."/>
            <person name="Tamura T."/>
        </authorList>
    </citation>
    <scope>NUCLEOTIDE SEQUENCE [LARGE SCALE GENOMIC DNA]</scope>
    <source>
        <strain evidence="7 8">NBRC 13996</strain>
    </source>
</reference>
<evidence type="ECO:0000256" key="5">
    <source>
        <dbReference type="ARBA" id="ARBA00023033"/>
    </source>
</evidence>
<evidence type="ECO:0000256" key="2">
    <source>
        <dbReference type="ARBA" id="ARBA00022630"/>
    </source>
</evidence>
<evidence type="ECO:0000256" key="1">
    <source>
        <dbReference type="ARBA" id="ARBA00001974"/>
    </source>
</evidence>
<evidence type="ECO:0000313" key="8">
    <source>
        <dbReference type="Proteomes" id="UP000676967"/>
    </source>
</evidence>